<dbReference type="InterPro" id="IPR001507">
    <property type="entry name" value="ZP_dom"/>
</dbReference>
<feature type="compositionally biased region" description="Basic and acidic residues" evidence="2">
    <location>
        <begin position="176"/>
        <end position="193"/>
    </location>
</feature>
<feature type="domain" description="ZP" evidence="4">
    <location>
        <begin position="1"/>
        <end position="161"/>
    </location>
</feature>
<reference evidence="6" key="1">
    <citation type="submission" date="2022-11" db="UniProtKB">
        <authorList>
            <consortium name="WormBaseParasite"/>
        </authorList>
    </citation>
    <scope>IDENTIFICATION</scope>
</reference>
<evidence type="ECO:0000256" key="2">
    <source>
        <dbReference type="SAM" id="MobiDB-lite"/>
    </source>
</evidence>
<keyword evidence="3" id="KW-0472">Membrane</keyword>
<sequence>MQILELSSRHWDGETQSSDNLQMRTFSNSAPFNLEPQFDMATPRCSYEIRRSSVNGPLVRYALLGETVYHVWKCFGENFQMLVQNCYVEDGEGNHILIINNEGCGVDRYILKTPVYSTDRKTASQAMHVFKFAKKAITRFTCQIRICKQSDEVCYSSESSGQCEAIGEVELEAMERNKPEDGLERNKTEDGHSKVSWTGRPSTIHIVPAAATIKRFKNITTRRPDLTIPKNTMTTEATATETDEPFSTGISDDYGLYSNISPPSIKPAEEMIEVDPSTYQKRAKRKSFPNELAEREITLKSNEDYPAYDVSGVLTVLESPNDVVYFENKYLLAGDHHGTIDAISHPLARRMPQAIFSALLATIALSVLMMYILVRCITESRTRPTTWHEMAGHDSH</sequence>
<feature type="transmembrane region" description="Helical" evidence="3">
    <location>
        <begin position="354"/>
        <end position="374"/>
    </location>
</feature>
<dbReference type="InterPro" id="IPR057475">
    <property type="entry name" value="CUT_C"/>
</dbReference>
<evidence type="ECO:0000313" key="5">
    <source>
        <dbReference type="Proteomes" id="UP000887581"/>
    </source>
</evidence>
<dbReference type="PANTHER" id="PTHR22907:SF39">
    <property type="entry name" value="ZP DOMAIN-CONTAINING PROTEIN"/>
    <property type="match status" value="1"/>
</dbReference>
<dbReference type="PANTHER" id="PTHR22907">
    <property type="entry name" value="GH04558P"/>
    <property type="match status" value="1"/>
</dbReference>
<keyword evidence="5" id="KW-1185">Reference proteome</keyword>
<dbReference type="PROSITE" id="PS51034">
    <property type="entry name" value="ZP_2"/>
    <property type="match status" value="1"/>
</dbReference>
<evidence type="ECO:0000256" key="3">
    <source>
        <dbReference type="SAM" id="Phobius"/>
    </source>
</evidence>
<dbReference type="SMART" id="SM00241">
    <property type="entry name" value="ZP"/>
    <property type="match status" value="1"/>
</dbReference>
<feature type="region of interest" description="Disordered" evidence="2">
    <location>
        <begin position="176"/>
        <end position="199"/>
    </location>
</feature>
<keyword evidence="3" id="KW-0812">Transmembrane</keyword>
<organism evidence="5 6">
    <name type="scientific">Setaria digitata</name>
    <dbReference type="NCBI Taxonomy" id="48799"/>
    <lineage>
        <taxon>Eukaryota</taxon>
        <taxon>Metazoa</taxon>
        <taxon>Ecdysozoa</taxon>
        <taxon>Nematoda</taxon>
        <taxon>Chromadorea</taxon>
        <taxon>Rhabditida</taxon>
        <taxon>Spirurina</taxon>
        <taxon>Spiruromorpha</taxon>
        <taxon>Filarioidea</taxon>
        <taxon>Setariidae</taxon>
        <taxon>Setaria</taxon>
    </lineage>
</organism>
<protein>
    <submittedName>
        <fullName evidence="6">ZP domain-containing protein</fullName>
    </submittedName>
</protein>
<evidence type="ECO:0000259" key="4">
    <source>
        <dbReference type="PROSITE" id="PS51034"/>
    </source>
</evidence>
<name>A0A915PPR6_9BILA</name>
<dbReference type="WBParaSite" id="sdigi.contig30.g2226.t1">
    <property type="protein sequence ID" value="sdigi.contig30.g2226.t1"/>
    <property type="gene ID" value="sdigi.contig30.g2226"/>
</dbReference>
<proteinExistence type="predicted"/>
<evidence type="ECO:0000313" key="6">
    <source>
        <dbReference type="WBParaSite" id="sdigi.contig30.g2226.t1"/>
    </source>
</evidence>
<keyword evidence="1" id="KW-0732">Signal</keyword>
<evidence type="ECO:0000256" key="1">
    <source>
        <dbReference type="ARBA" id="ARBA00022729"/>
    </source>
</evidence>
<dbReference type="Proteomes" id="UP000887581">
    <property type="component" value="Unplaced"/>
</dbReference>
<keyword evidence="3" id="KW-1133">Transmembrane helix</keyword>
<accession>A0A915PPR6</accession>
<dbReference type="InterPro" id="IPR051962">
    <property type="entry name" value="Cuticlin"/>
</dbReference>
<dbReference type="Pfam" id="PF25301">
    <property type="entry name" value="CUT_C"/>
    <property type="match status" value="1"/>
</dbReference>
<dbReference type="AlphaFoldDB" id="A0A915PPR6"/>